<gene>
    <name evidence="1" type="ORF">F383_35820</name>
</gene>
<reference evidence="2" key="1">
    <citation type="submission" date="2014-09" db="EMBL/GenBank/DDBJ databases">
        <authorList>
            <person name="Mudge J."/>
            <person name="Ramaraj T."/>
            <person name="Lindquist I.E."/>
            <person name="Bharti A.K."/>
            <person name="Sundararajan A."/>
            <person name="Cameron C.T."/>
            <person name="Woodward J.E."/>
            <person name="May G.D."/>
            <person name="Brubaker C."/>
            <person name="Broadhvest J."/>
            <person name="Wilkins T.A."/>
        </authorList>
    </citation>
    <scope>NUCLEOTIDE SEQUENCE</scope>
    <source>
        <strain evidence="2">cv. AKA8401</strain>
    </source>
</reference>
<dbReference type="EMBL" id="KN447579">
    <property type="protein sequence ID" value="KHG29031.1"/>
    <property type="molecule type" value="Genomic_DNA"/>
</dbReference>
<sequence>MKFHYKHHFDKGEGLYGL</sequence>
<proteinExistence type="predicted"/>
<evidence type="ECO:0000313" key="2">
    <source>
        <dbReference type="Proteomes" id="UP000032142"/>
    </source>
</evidence>
<protein>
    <submittedName>
        <fullName evidence="1">Uncharacterized protein</fullName>
    </submittedName>
</protein>
<name>A0A0B0PZW7_GOSAR</name>
<keyword evidence="2" id="KW-1185">Reference proteome</keyword>
<dbReference type="Proteomes" id="UP000032142">
    <property type="component" value="Unassembled WGS sequence"/>
</dbReference>
<accession>A0A0B0PZW7</accession>
<dbReference type="AlphaFoldDB" id="A0A0B0PZW7"/>
<organism evidence="1 2">
    <name type="scientific">Gossypium arboreum</name>
    <name type="common">Tree cotton</name>
    <name type="synonym">Gossypium nanking</name>
    <dbReference type="NCBI Taxonomy" id="29729"/>
    <lineage>
        <taxon>Eukaryota</taxon>
        <taxon>Viridiplantae</taxon>
        <taxon>Streptophyta</taxon>
        <taxon>Embryophyta</taxon>
        <taxon>Tracheophyta</taxon>
        <taxon>Spermatophyta</taxon>
        <taxon>Magnoliopsida</taxon>
        <taxon>eudicotyledons</taxon>
        <taxon>Gunneridae</taxon>
        <taxon>Pentapetalae</taxon>
        <taxon>rosids</taxon>
        <taxon>malvids</taxon>
        <taxon>Malvales</taxon>
        <taxon>Malvaceae</taxon>
        <taxon>Malvoideae</taxon>
        <taxon>Gossypium</taxon>
    </lineage>
</organism>
<evidence type="ECO:0000313" key="1">
    <source>
        <dbReference type="EMBL" id="KHG29031.1"/>
    </source>
</evidence>